<accession>A0A0G0P324</accession>
<sequence length="76" mass="8296">MANVMWFRVTGKVRTGEVHQHVKSLVPGLTIARGPKSFAVKLKRGFSKEEAVDRLTRAAHVKKVIVSGEGIVLKGS</sequence>
<dbReference type="AlphaFoldDB" id="A0A0G0P324"/>
<name>A0A0G0P324_9BACT</name>
<dbReference type="Proteomes" id="UP000034764">
    <property type="component" value="Unassembled WGS sequence"/>
</dbReference>
<dbReference type="EMBL" id="LBXD01000042">
    <property type="protein sequence ID" value="KKR22363.1"/>
    <property type="molecule type" value="Genomic_DNA"/>
</dbReference>
<evidence type="ECO:0000313" key="1">
    <source>
        <dbReference type="EMBL" id="KKR22363.1"/>
    </source>
</evidence>
<protein>
    <submittedName>
        <fullName evidence="1">Uncharacterized protein</fullName>
    </submittedName>
</protein>
<comment type="caution">
    <text evidence="1">The sequence shown here is derived from an EMBL/GenBank/DDBJ whole genome shotgun (WGS) entry which is preliminary data.</text>
</comment>
<proteinExistence type="predicted"/>
<organism evidence="1 2">
    <name type="scientific">Candidatus Yanofskybacteria bacterium GW2011_GWD2_39_48</name>
    <dbReference type="NCBI Taxonomy" id="1619031"/>
    <lineage>
        <taxon>Bacteria</taxon>
        <taxon>Candidatus Yanofskyibacteriota</taxon>
    </lineage>
</organism>
<gene>
    <name evidence="1" type="ORF">UT53_C0042G0004</name>
</gene>
<evidence type="ECO:0000313" key="2">
    <source>
        <dbReference type="Proteomes" id="UP000034764"/>
    </source>
</evidence>
<reference evidence="1 2" key="1">
    <citation type="journal article" date="2015" name="Nature">
        <title>rRNA introns, odd ribosomes, and small enigmatic genomes across a large radiation of phyla.</title>
        <authorList>
            <person name="Brown C.T."/>
            <person name="Hug L.A."/>
            <person name="Thomas B.C."/>
            <person name="Sharon I."/>
            <person name="Castelle C.J."/>
            <person name="Singh A."/>
            <person name="Wilkins M.J."/>
            <person name="Williams K.H."/>
            <person name="Banfield J.F."/>
        </authorList>
    </citation>
    <scope>NUCLEOTIDE SEQUENCE [LARGE SCALE GENOMIC DNA]</scope>
</reference>